<accession>A0ABV9EG52</accession>
<dbReference type="InterPro" id="IPR001647">
    <property type="entry name" value="HTH_TetR"/>
</dbReference>
<sequence>MQTGEKIVEAARGILVSEGAQAVTMRRVAEAVGVTAMAIYKHHRNREALLGAVADRTFRDLAEGWGTRVPEGGWEARVDGLMHDFLDFALGSPHLYAFLMTDRREQARRFPDDFKGGGSPAFDRLVELVEEGMRAGVLREDDPLEVSLAMTSSTQGLVHLYLGGRIGLPETEFRALCARMVGRILDGVRA</sequence>
<keyword evidence="2 4" id="KW-0238">DNA-binding</keyword>
<keyword evidence="7" id="KW-1185">Reference proteome</keyword>
<evidence type="ECO:0000313" key="6">
    <source>
        <dbReference type="EMBL" id="MFC4588542.1"/>
    </source>
</evidence>
<dbReference type="SUPFAM" id="SSF46689">
    <property type="entry name" value="Homeodomain-like"/>
    <property type="match status" value="1"/>
</dbReference>
<protein>
    <submittedName>
        <fullName evidence="6">TetR/AcrR family transcriptional regulator</fullName>
    </submittedName>
</protein>
<keyword evidence="1" id="KW-0805">Transcription regulation</keyword>
<evidence type="ECO:0000313" key="7">
    <source>
        <dbReference type="Proteomes" id="UP001595891"/>
    </source>
</evidence>
<gene>
    <name evidence="6" type="ORF">ACFO8L_20805</name>
</gene>
<dbReference type="RefSeq" id="WP_262847149.1">
    <property type="nucleotide sequence ID" value="NZ_JANZYP010000058.1"/>
</dbReference>
<feature type="DNA-binding region" description="H-T-H motif" evidence="4">
    <location>
        <begin position="24"/>
        <end position="43"/>
    </location>
</feature>
<keyword evidence="3" id="KW-0804">Transcription</keyword>
<dbReference type="Pfam" id="PF00440">
    <property type="entry name" value="TetR_N"/>
    <property type="match status" value="1"/>
</dbReference>
<name>A0ABV9EG52_9ACTN</name>
<dbReference type="PANTHER" id="PTHR30055">
    <property type="entry name" value="HTH-TYPE TRANSCRIPTIONAL REGULATOR RUTR"/>
    <property type="match status" value="1"/>
</dbReference>
<dbReference type="Gene3D" id="1.10.357.10">
    <property type="entry name" value="Tetracycline Repressor, domain 2"/>
    <property type="match status" value="1"/>
</dbReference>
<evidence type="ECO:0000256" key="4">
    <source>
        <dbReference type="PROSITE-ProRule" id="PRU00335"/>
    </source>
</evidence>
<comment type="caution">
    <text evidence="6">The sequence shown here is derived from an EMBL/GenBank/DDBJ whole genome shotgun (WGS) entry which is preliminary data.</text>
</comment>
<dbReference type="Proteomes" id="UP001595891">
    <property type="component" value="Unassembled WGS sequence"/>
</dbReference>
<feature type="domain" description="HTH tetR-type" evidence="5">
    <location>
        <begin position="1"/>
        <end position="61"/>
    </location>
</feature>
<dbReference type="InterPro" id="IPR050109">
    <property type="entry name" value="HTH-type_TetR-like_transc_reg"/>
</dbReference>
<dbReference type="PROSITE" id="PS50977">
    <property type="entry name" value="HTH_TETR_2"/>
    <property type="match status" value="1"/>
</dbReference>
<dbReference type="PRINTS" id="PR00455">
    <property type="entry name" value="HTHTETR"/>
</dbReference>
<proteinExistence type="predicted"/>
<dbReference type="PANTHER" id="PTHR30055:SF234">
    <property type="entry name" value="HTH-TYPE TRANSCRIPTIONAL REGULATOR BETI"/>
    <property type="match status" value="1"/>
</dbReference>
<evidence type="ECO:0000256" key="2">
    <source>
        <dbReference type="ARBA" id="ARBA00023125"/>
    </source>
</evidence>
<evidence type="ECO:0000259" key="5">
    <source>
        <dbReference type="PROSITE" id="PS50977"/>
    </source>
</evidence>
<dbReference type="Pfam" id="PF13305">
    <property type="entry name" value="TetR_C_33"/>
    <property type="match status" value="1"/>
</dbReference>
<dbReference type="EMBL" id="JBHSFN010000012">
    <property type="protein sequence ID" value="MFC4588542.1"/>
    <property type="molecule type" value="Genomic_DNA"/>
</dbReference>
<evidence type="ECO:0000256" key="1">
    <source>
        <dbReference type="ARBA" id="ARBA00023015"/>
    </source>
</evidence>
<dbReference type="InterPro" id="IPR036271">
    <property type="entry name" value="Tet_transcr_reg_TetR-rel_C_sf"/>
</dbReference>
<dbReference type="SUPFAM" id="SSF48498">
    <property type="entry name" value="Tetracyclin repressor-like, C-terminal domain"/>
    <property type="match status" value="1"/>
</dbReference>
<dbReference type="InterPro" id="IPR025996">
    <property type="entry name" value="MT1864/Rv1816-like_C"/>
</dbReference>
<dbReference type="InterPro" id="IPR009057">
    <property type="entry name" value="Homeodomain-like_sf"/>
</dbReference>
<evidence type="ECO:0000256" key="3">
    <source>
        <dbReference type="ARBA" id="ARBA00023163"/>
    </source>
</evidence>
<organism evidence="6 7">
    <name type="scientific">Sphaerisporangium corydalis</name>
    <dbReference type="NCBI Taxonomy" id="1441875"/>
    <lineage>
        <taxon>Bacteria</taxon>
        <taxon>Bacillati</taxon>
        <taxon>Actinomycetota</taxon>
        <taxon>Actinomycetes</taxon>
        <taxon>Streptosporangiales</taxon>
        <taxon>Streptosporangiaceae</taxon>
        <taxon>Sphaerisporangium</taxon>
    </lineage>
</organism>
<reference evidence="7" key="1">
    <citation type="journal article" date="2019" name="Int. J. Syst. Evol. Microbiol.">
        <title>The Global Catalogue of Microorganisms (GCM) 10K type strain sequencing project: providing services to taxonomists for standard genome sequencing and annotation.</title>
        <authorList>
            <consortium name="The Broad Institute Genomics Platform"/>
            <consortium name="The Broad Institute Genome Sequencing Center for Infectious Disease"/>
            <person name="Wu L."/>
            <person name="Ma J."/>
        </authorList>
    </citation>
    <scope>NUCLEOTIDE SEQUENCE [LARGE SCALE GENOMIC DNA]</scope>
    <source>
        <strain evidence="7">CCUG 49560</strain>
    </source>
</reference>